<sequence length="321" mass="34879">ASGTGAMESTIANLFSSGDKVLVVRGGKFGERWSDIGRSFGLKIIPIDVEWGKVVDPEQIEEKLKEEKNIKAVFTQLVETSTAVVYDIKGISKVVRKTPAILVVDAISGLGAHPLLTDEWGIDVVVAGSQKALMLPPGLSFISLSEKAWEFTKTSTLPKYYWDFNKAKASLEKGQTPYTPAVSLICALREALRLIEDEKIETVIERHRKLAEATRKAAVAIGLEVFGDPPSNVVTAISLPEGIGDKELRRKLKDDYGVVIAGGQGKLSGKIVRIAHLGWMDKLDIIGVISALEMSLLELGYDLELGRGVKAAEQVLINDKL</sequence>
<evidence type="ECO:0000313" key="7">
    <source>
        <dbReference type="EMBL" id="HDN84447.1"/>
    </source>
</evidence>
<dbReference type="PANTHER" id="PTHR21152:SF40">
    <property type="entry name" value="ALANINE--GLYOXYLATE AMINOTRANSFERASE"/>
    <property type="match status" value="1"/>
</dbReference>
<feature type="domain" description="Aminotransferase class V" evidence="6">
    <location>
        <begin position="3"/>
        <end position="264"/>
    </location>
</feature>
<evidence type="ECO:0000259" key="6">
    <source>
        <dbReference type="Pfam" id="PF00266"/>
    </source>
</evidence>
<dbReference type="SUPFAM" id="SSF53383">
    <property type="entry name" value="PLP-dependent transferases"/>
    <property type="match status" value="1"/>
</dbReference>
<evidence type="ECO:0000256" key="3">
    <source>
        <dbReference type="ARBA" id="ARBA00022898"/>
    </source>
</evidence>
<keyword evidence="3" id="KW-0663">Pyridoxal phosphate</keyword>
<feature type="non-terminal residue" evidence="7">
    <location>
        <position position="1"/>
    </location>
</feature>
<dbReference type="InterPro" id="IPR015421">
    <property type="entry name" value="PyrdxlP-dep_Trfase_major"/>
</dbReference>
<evidence type="ECO:0000256" key="5">
    <source>
        <dbReference type="RuleBase" id="RU004504"/>
    </source>
</evidence>
<gene>
    <name evidence="7" type="ORF">ENG47_01660</name>
</gene>
<dbReference type="GO" id="GO:0019265">
    <property type="term" value="P:glycine biosynthetic process, by transamination of glyoxylate"/>
    <property type="evidence" value="ECO:0007669"/>
    <property type="project" value="TreeGrafter"/>
</dbReference>
<evidence type="ECO:0000256" key="2">
    <source>
        <dbReference type="ARBA" id="ARBA00009236"/>
    </source>
</evidence>
<dbReference type="Pfam" id="PF00266">
    <property type="entry name" value="Aminotran_5"/>
    <property type="match status" value="1"/>
</dbReference>
<evidence type="ECO:0000256" key="1">
    <source>
        <dbReference type="ARBA" id="ARBA00001933"/>
    </source>
</evidence>
<comment type="cofactor">
    <cofactor evidence="1 5">
        <name>pyridoxal 5'-phosphate</name>
        <dbReference type="ChEBI" id="CHEBI:597326"/>
    </cofactor>
</comment>
<dbReference type="InterPro" id="IPR015422">
    <property type="entry name" value="PyrdxlP-dep_Trfase_small"/>
</dbReference>
<keyword evidence="7" id="KW-0808">Transferase</keyword>
<dbReference type="Proteomes" id="UP000885660">
    <property type="component" value="Unassembled WGS sequence"/>
</dbReference>
<accession>A0A7V0QRY3</accession>
<name>A0A7V0QRY3_UNCAE</name>
<dbReference type="PANTHER" id="PTHR21152">
    <property type="entry name" value="AMINOTRANSFERASE CLASS V"/>
    <property type="match status" value="1"/>
</dbReference>
<comment type="similarity">
    <text evidence="2 4">Belongs to the class-V pyridoxal-phosphate-dependent aminotransferase family.</text>
</comment>
<dbReference type="Gene3D" id="3.90.1150.10">
    <property type="entry name" value="Aspartate Aminotransferase, domain 1"/>
    <property type="match status" value="1"/>
</dbReference>
<proteinExistence type="inferred from homology"/>
<dbReference type="FunFam" id="3.90.1150.10:FF:000031">
    <property type="entry name" value="Serine--glyoxylate aminotransferase"/>
    <property type="match status" value="1"/>
</dbReference>
<comment type="caution">
    <text evidence="7">The sequence shown here is derived from an EMBL/GenBank/DDBJ whole genome shotgun (WGS) entry which is preliminary data.</text>
</comment>
<dbReference type="InterPro" id="IPR000192">
    <property type="entry name" value="Aminotrans_V_dom"/>
</dbReference>
<protein>
    <submittedName>
        <fullName evidence="7">Alanine--glyoxylate aminotransferase family protein</fullName>
    </submittedName>
</protein>
<dbReference type="EMBL" id="DRBC01000100">
    <property type="protein sequence ID" value="HDN84447.1"/>
    <property type="molecule type" value="Genomic_DNA"/>
</dbReference>
<dbReference type="PROSITE" id="PS00595">
    <property type="entry name" value="AA_TRANSFER_CLASS_5"/>
    <property type="match status" value="1"/>
</dbReference>
<dbReference type="GO" id="GO:0004760">
    <property type="term" value="F:L-serine-pyruvate transaminase activity"/>
    <property type="evidence" value="ECO:0007669"/>
    <property type="project" value="TreeGrafter"/>
</dbReference>
<dbReference type="InterPro" id="IPR015424">
    <property type="entry name" value="PyrdxlP-dep_Trfase"/>
</dbReference>
<dbReference type="Gene3D" id="3.40.640.10">
    <property type="entry name" value="Type I PLP-dependent aspartate aminotransferase-like (Major domain)"/>
    <property type="match status" value="1"/>
</dbReference>
<evidence type="ECO:0000256" key="4">
    <source>
        <dbReference type="RuleBase" id="RU004075"/>
    </source>
</evidence>
<dbReference type="AlphaFoldDB" id="A0A7V0QRY3"/>
<dbReference type="GO" id="GO:0008453">
    <property type="term" value="F:alanine-glyoxylate transaminase activity"/>
    <property type="evidence" value="ECO:0007669"/>
    <property type="project" value="TreeGrafter"/>
</dbReference>
<keyword evidence="7" id="KW-0032">Aminotransferase</keyword>
<reference evidence="7" key="1">
    <citation type="journal article" date="2020" name="mSystems">
        <title>Genome- and Community-Level Interaction Insights into Carbon Utilization and Element Cycling Functions of Hydrothermarchaeota in Hydrothermal Sediment.</title>
        <authorList>
            <person name="Zhou Z."/>
            <person name="Liu Y."/>
            <person name="Xu W."/>
            <person name="Pan J."/>
            <person name="Luo Z.H."/>
            <person name="Li M."/>
        </authorList>
    </citation>
    <scope>NUCLEOTIDE SEQUENCE [LARGE SCALE GENOMIC DNA]</scope>
    <source>
        <strain evidence="7">HyVt-219</strain>
    </source>
</reference>
<dbReference type="InterPro" id="IPR020578">
    <property type="entry name" value="Aminotrans_V_PyrdxlP_BS"/>
</dbReference>
<organism evidence="7">
    <name type="scientific">Aerophobetes bacterium</name>
    <dbReference type="NCBI Taxonomy" id="2030807"/>
    <lineage>
        <taxon>Bacteria</taxon>
        <taxon>Candidatus Aerophobota</taxon>
    </lineage>
</organism>